<dbReference type="InterPro" id="IPR037291">
    <property type="entry name" value="DUF4139"/>
</dbReference>
<dbReference type="AlphaFoldDB" id="A0A1D3UNT6"/>
<dbReference type="Proteomes" id="UP000219259">
    <property type="component" value="Unassembled WGS sequence"/>
</dbReference>
<feature type="domain" description="DUF4140" evidence="2">
    <location>
        <begin position="35"/>
        <end position="133"/>
    </location>
</feature>
<dbReference type="PANTHER" id="PTHR31005">
    <property type="entry name" value="DUF4139 DOMAIN-CONTAINING PROTEIN"/>
    <property type="match status" value="1"/>
</dbReference>
<dbReference type="InterPro" id="IPR011935">
    <property type="entry name" value="CHP02231"/>
</dbReference>
<sequence length="537" mass="60536">MRTAGIILTAIFMMNMMMETQANERKTVRSKLDEVTVFFHGAELKHSAEIALTQGENEVWIEGLSTQIDAGSLNIRAGAGIVISAYEFVPAHVSEHISDPVLRKLRDSLVMYQKKGQQIDIEMSVHRQMLELLEKGMTQKMASQEKGMTLDELSKSMEYFKDKHIEIETLLIRREEEKKHLEADIARITGELKAGGHETGALKLSLTAPSAMKSRLAVSYCTFAAGWSPYYHLHVESIEHPVQIVSKARVRQTTGVDWKRVKLTLSTGAPGKEQVAPLFNTWFLREWSPMPMLRSQPSARNTYAEKANMEMAAEEPSAAKAEATVDDYLTVDENALVTTYAIDLPYTIPGNGKEQNIDLRVQQANATYRFYAAPKLDTRTYLTAELTESEKLDLPSGKAMISYDDMYLGETYIDGSGTLQNMTLTLGTDQRISVKREKMQDFSSTRLFGSDVKQVFTFKITVKNNQKKEIKLTLKDQYPISTQKNIEVELLKETTPPTTNKADTGVLTWEDTFQPGETKSYQISYSVKYPKGMQLNL</sequence>
<dbReference type="EMBL" id="FMMM01000055">
    <property type="protein sequence ID" value="SCQ21876.1"/>
    <property type="molecule type" value="Genomic_DNA"/>
</dbReference>
<evidence type="ECO:0008006" key="7">
    <source>
        <dbReference type="Google" id="ProtNLM"/>
    </source>
</evidence>
<accession>A0A1D3UNT6</accession>
<dbReference type="RefSeq" id="WP_014225104.1">
    <property type="nucleotide sequence ID" value="NZ_CAJPTF010000018.1"/>
</dbReference>
<proteinExistence type="predicted"/>
<feature type="domain" description="DUF4139" evidence="1">
    <location>
        <begin position="216"/>
        <end position="531"/>
    </location>
</feature>
<dbReference type="PANTHER" id="PTHR31005:SF8">
    <property type="entry name" value="DUF4139 DOMAIN-CONTAINING PROTEIN"/>
    <property type="match status" value="1"/>
</dbReference>
<evidence type="ECO:0000313" key="6">
    <source>
        <dbReference type="Proteomes" id="UP000219259"/>
    </source>
</evidence>
<name>A0A1D3UNT6_TANFO</name>
<organism evidence="4 5">
    <name type="scientific">Tannerella forsythia</name>
    <name type="common">Bacteroides forsythus</name>
    <dbReference type="NCBI Taxonomy" id="28112"/>
    <lineage>
        <taxon>Bacteria</taxon>
        <taxon>Pseudomonadati</taxon>
        <taxon>Bacteroidota</taxon>
        <taxon>Bacteroidia</taxon>
        <taxon>Bacteroidales</taxon>
        <taxon>Tannerellaceae</taxon>
        <taxon>Tannerella</taxon>
    </lineage>
</organism>
<gene>
    <name evidence="3" type="ORF">CLI86_00490</name>
    <name evidence="4" type="ORF">TFUB20_01521</name>
</gene>
<evidence type="ECO:0000259" key="1">
    <source>
        <dbReference type="Pfam" id="PF13598"/>
    </source>
</evidence>
<evidence type="ECO:0000313" key="3">
    <source>
        <dbReference type="EMBL" id="PDP45147.1"/>
    </source>
</evidence>
<dbReference type="Pfam" id="PF13598">
    <property type="entry name" value="DUF4139"/>
    <property type="match status" value="1"/>
</dbReference>
<dbReference type="InterPro" id="IPR025554">
    <property type="entry name" value="DUF4140"/>
</dbReference>
<evidence type="ECO:0000259" key="2">
    <source>
        <dbReference type="Pfam" id="PF13600"/>
    </source>
</evidence>
<dbReference type="NCBIfam" id="TIGR02231">
    <property type="entry name" value="mucoidy inhibitor MuiA family protein"/>
    <property type="match status" value="1"/>
</dbReference>
<dbReference type="OMA" id="YVVEHPK"/>
<dbReference type="EMBL" id="NSLJ01000001">
    <property type="protein sequence ID" value="PDP45147.1"/>
    <property type="molecule type" value="Genomic_DNA"/>
</dbReference>
<dbReference type="OrthoDB" id="1096764at2"/>
<dbReference type="Pfam" id="PF13600">
    <property type="entry name" value="DUF4140"/>
    <property type="match status" value="1"/>
</dbReference>
<reference evidence="3 6" key="2">
    <citation type="submission" date="2017-09" db="EMBL/GenBank/DDBJ databases">
        <title>Phase variable restriction modification systems are present in the genome sequences of periodontal pathogens Prevotella intermedia, Tannerella forsythia and Porphyromonas gingivalis.</title>
        <authorList>
            <person name="Haigh R.D."/>
            <person name="Crawford L."/>
            <person name="Ralph J."/>
            <person name="Wanford J."/>
            <person name="Vartoukian S.R."/>
            <person name="Hijazib K."/>
            <person name="Wade W."/>
            <person name="Oggioni M.R."/>
        </authorList>
    </citation>
    <scope>NUCLEOTIDE SEQUENCE [LARGE SCALE GENOMIC DNA]</scope>
    <source>
        <strain evidence="3 6">WW11663</strain>
    </source>
</reference>
<evidence type="ECO:0000313" key="5">
    <source>
        <dbReference type="Proteomes" id="UP000182057"/>
    </source>
</evidence>
<dbReference type="Proteomes" id="UP000182057">
    <property type="component" value="Unassembled WGS sequence"/>
</dbReference>
<protein>
    <recommendedName>
        <fullName evidence="7">Mucoidy inhibitor MuiA family protein</fullName>
    </recommendedName>
</protein>
<evidence type="ECO:0000313" key="4">
    <source>
        <dbReference type="EMBL" id="SCQ21876.1"/>
    </source>
</evidence>
<dbReference type="GeneID" id="34758909"/>
<reference evidence="4 5" key="1">
    <citation type="submission" date="2016-09" db="EMBL/GenBank/DDBJ databases">
        <authorList>
            <person name="Capua I."/>
            <person name="De Benedictis P."/>
            <person name="Joannis T."/>
            <person name="Lombin L.H."/>
            <person name="Cattoli G."/>
        </authorList>
    </citation>
    <scope>NUCLEOTIDE SEQUENCE [LARGE SCALE GENOMIC DNA]</scope>
    <source>
        <strain evidence="4 5">UB20</strain>
    </source>
</reference>